<evidence type="ECO:0000313" key="4">
    <source>
        <dbReference type="Proteomes" id="UP001143463"/>
    </source>
</evidence>
<dbReference type="CDD" id="cd05233">
    <property type="entry name" value="SDR_c"/>
    <property type="match status" value="1"/>
</dbReference>
<organism evidence="3 4">
    <name type="scientific">Pseudonocardia halophobica</name>
    <dbReference type="NCBI Taxonomy" id="29401"/>
    <lineage>
        <taxon>Bacteria</taxon>
        <taxon>Bacillati</taxon>
        <taxon>Actinomycetota</taxon>
        <taxon>Actinomycetes</taxon>
        <taxon>Pseudonocardiales</taxon>
        <taxon>Pseudonocardiaceae</taxon>
        <taxon>Pseudonocardia</taxon>
    </lineage>
</organism>
<dbReference type="PROSITE" id="PS00061">
    <property type="entry name" value="ADH_SHORT"/>
    <property type="match status" value="1"/>
</dbReference>
<dbReference type="RefSeq" id="WP_037041106.1">
    <property type="nucleotide sequence ID" value="NZ_BAAAUZ010000002.1"/>
</dbReference>
<gene>
    <name evidence="3" type="ORF">GCM10017577_17850</name>
</gene>
<dbReference type="PANTHER" id="PTHR24321:SF8">
    <property type="entry name" value="ESTRADIOL 17-BETA-DEHYDROGENASE 8-RELATED"/>
    <property type="match status" value="1"/>
</dbReference>
<name>A0A9W6NUU2_9PSEU</name>
<dbReference type="FunFam" id="3.40.50.720:FF:000084">
    <property type="entry name" value="Short-chain dehydrogenase reductase"/>
    <property type="match status" value="1"/>
</dbReference>
<evidence type="ECO:0000256" key="1">
    <source>
        <dbReference type="ARBA" id="ARBA00006484"/>
    </source>
</evidence>
<reference evidence="3" key="2">
    <citation type="submission" date="2023-01" db="EMBL/GenBank/DDBJ databases">
        <authorList>
            <person name="Sun Q."/>
            <person name="Evtushenko L."/>
        </authorList>
    </citation>
    <scope>NUCLEOTIDE SEQUENCE</scope>
    <source>
        <strain evidence="3">VKM Ac-1069</strain>
    </source>
</reference>
<dbReference type="PRINTS" id="PR00081">
    <property type="entry name" value="GDHRDH"/>
</dbReference>
<accession>A0A9W6NUU2</accession>
<comment type="caution">
    <text evidence="3">The sequence shown here is derived from an EMBL/GenBank/DDBJ whole genome shotgun (WGS) entry which is preliminary data.</text>
</comment>
<dbReference type="Proteomes" id="UP001143463">
    <property type="component" value="Unassembled WGS sequence"/>
</dbReference>
<dbReference type="InterPro" id="IPR020904">
    <property type="entry name" value="Sc_DH/Rdtase_CS"/>
</dbReference>
<dbReference type="SUPFAM" id="SSF51735">
    <property type="entry name" value="NAD(P)-binding Rossmann-fold domains"/>
    <property type="match status" value="1"/>
</dbReference>
<comment type="similarity">
    <text evidence="1">Belongs to the short-chain dehydrogenases/reductases (SDR) family.</text>
</comment>
<reference evidence="3" key="1">
    <citation type="journal article" date="2014" name="Int. J. Syst. Evol. Microbiol.">
        <title>Complete genome sequence of Corynebacterium casei LMG S-19264T (=DSM 44701T), isolated from a smear-ripened cheese.</title>
        <authorList>
            <consortium name="US DOE Joint Genome Institute (JGI-PGF)"/>
            <person name="Walter F."/>
            <person name="Albersmeier A."/>
            <person name="Kalinowski J."/>
            <person name="Ruckert C."/>
        </authorList>
    </citation>
    <scope>NUCLEOTIDE SEQUENCE</scope>
    <source>
        <strain evidence="3">VKM Ac-1069</strain>
    </source>
</reference>
<dbReference type="GO" id="GO:0016491">
    <property type="term" value="F:oxidoreductase activity"/>
    <property type="evidence" value="ECO:0007669"/>
    <property type="project" value="UniProtKB-KW"/>
</dbReference>
<evidence type="ECO:0000256" key="2">
    <source>
        <dbReference type="ARBA" id="ARBA00023002"/>
    </source>
</evidence>
<sequence>MSTEIPREHDLAGRVVVVTGAAAGQGRAEALLLAARGARVVACDVDEQRLAEVGRMAAESGHRMRTQQLDVADERAWARLVADVDGEFGGLYGLVNNAGVAGPVSAVPDLAVEDFDALVDVNFKGVFLGMKHCLPVMRRGGRGSIVNIASYAAHHGAPERSVYSATKYAVLGLTRSAARETAASGVRVNAVSPGSIDTEMAASIEADRGLSRAERTTVIPMGRYGSSDEVASVVAFLLSDAASYVTGQTLLVDGGKSA</sequence>
<dbReference type="Gene3D" id="3.40.50.720">
    <property type="entry name" value="NAD(P)-binding Rossmann-like Domain"/>
    <property type="match status" value="1"/>
</dbReference>
<dbReference type="PANTHER" id="PTHR24321">
    <property type="entry name" value="DEHYDROGENASES, SHORT CHAIN"/>
    <property type="match status" value="1"/>
</dbReference>
<protein>
    <submittedName>
        <fullName evidence="3">Oxidoreductase</fullName>
    </submittedName>
</protein>
<dbReference type="InterPro" id="IPR002347">
    <property type="entry name" value="SDR_fam"/>
</dbReference>
<dbReference type="EMBL" id="BSFQ01000005">
    <property type="protein sequence ID" value="GLL10645.1"/>
    <property type="molecule type" value="Genomic_DNA"/>
</dbReference>
<dbReference type="InterPro" id="IPR036291">
    <property type="entry name" value="NAD(P)-bd_dom_sf"/>
</dbReference>
<proteinExistence type="inferred from homology"/>
<keyword evidence="4" id="KW-1185">Reference proteome</keyword>
<dbReference type="AlphaFoldDB" id="A0A9W6NUU2"/>
<dbReference type="Pfam" id="PF13561">
    <property type="entry name" value="adh_short_C2"/>
    <property type="match status" value="1"/>
</dbReference>
<keyword evidence="2" id="KW-0560">Oxidoreductase</keyword>
<dbReference type="PRINTS" id="PR00080">
    <property type="entry name" value="SDRFAMILY"/>
</dbReference>
<evidence type="ECO:0000313" key="3">
    <source>
        <dbReference type="EMBL" id="GLL10645.1"/>
    </source>
</evidence>